<feature type="transmembrane region" description="Helical" evidence="10">
    <location>
        <begin position="373"/>
        <end position="390"/>
    </location>
</feature>
<comment type="subcellular location">
    <subcellularLocation>
        <location evidence="1">Cell membrane</location>
        <topology evidence="1">Multi-pass membrane protein</topology>
    </subcellularLocation>
</comment>
<evidence type="ECO:0000256" key="1">
    <source>
        <dbReference type="ARBA" id="ARBA00004651"/>
    </source>
</evidence>
<dbReference type="PIRSF" id="PIRSF016636">
    <property type="entry name" value="AlgI_DltB"/>
    <property type="match status" value="1"/>
</dbReference>
<evidence type="ECO:0000256" key="3">
    <source>
        <dbReference type="ARBA" id="ARBA00022475"/>
    </source>
</evidence>
<dbReference type="EMBL" id="CAADHO010000007">
    <property type="protein sequence ID" value="VFQ46094.1"/>
    <property type="molecule type" value="Genomic_DNA"/>
</dbReference>
<keyword evidence="7 9" id="KW-0472">Membrane</keyword>
<keyword evidence="5 10" id="KW-0812">Transmembrane</keyword>
<accession>A0A4U8YQV6</accession>
<evidence type="ECO:0000256" key="7">
    <source>
        <dbReference type="ARBA" id="ARBA00023136"/>
    </source>
</evidence>
<dbReference type="GO" id="GO:0042121">
    <property type="term" value="P:alginic acid biosynthetic process"/>
    <property type="evidence" value="ECO:0007669"/>
    <property type="project" value="InterPro"/>
</dbReference>
<dbReference type="GO" id="GO:0005886">
    <property type="term" value="C:plasma membrane"/>
    <property type="evidence" value="ECO:0007669"/>
    <property type="project" value="UniProtKB-SubCell"/>
</dbReference>
<keyword evidence="8 9" id="KW-0012">Acyltransferase</keyword>
<name>A0A4U8YQV6_9BACT</name>
<evidence type="ECO:0000313" key="12">
    <source>
        <dbReference type="Proteomes" id="UP000507962"/>
    </source>
</evidence>
<dbReference type="RefSeq" id="WP_180143387.1">
    <property type="nucleotide sequence ID" value="NZ_CAADHO010000007.1"/>
</dbReference>
<feature type="transmembrane region" description="Helical" evidence="10">
    <location>
        <begin position="147"/>
        <end position="166"/>
    </location>
</feature>
<dbReference type="Proteomes" id="UP000507962">
    <property type="component" value="Unassembled WGS sequence"/>
</dbReference>
<evidence type="ECO:0000256" key="5">
    <source>
        <dbReference type="ARBA" id="ARBA00022692"/>
    </source>
</evidence>
<reference evidence="11 12" key="1">
    <citation type="submission" date="2019-03" db="EMBL/GenBank/DDBJ databases">
        <authorList>
            <person name="Nijsse B."/>
        </authorList>
    </citation>
    <scope>NUCLEOTIDE SEQUENCE [LARGE SCALE GENOMIC DNA]</scope>
    <source>
        <strain evidence="11">Desulfoluna butyratoxydans MSL71</strain>
    </source>
</reference>
<feature type="transmembrane region" description="Helical" evidence="10">
    <location>
        <begin position="494"/>
        <end position="512"/>
    </location>
</feature>
<evidence type="ECO:0000256" key="8">
    <source>
        <dbReference type="ARBA" id="ARBA00023315"/>
    </source>
</evidence>
<feature type="transmembrane region" description="Helical" evidence="10">
    <location>
        <begin position="35"/>
        <end position="60"/>
    </location>
</feature>
<dbReference type="PANTHER" id="PTHR13285">
    <property type="entry name" value="ACYLTRANSFERASE"/>
    <property type="match status" value="1"/>
</dbReference>
<evidence type="ECO:0000256" key="2">
    <source>
        <dbReference type="ARBA" id="ARBA00010323"/>
    </source>
</evidence>
<evidence type="ECO:0000256" key="6">
    <source>
        <dbReference type="ARBA" id="ARBA00022989"/>
    </source>
</evidence>
<dbReference type="PIRSF" id="PIRSF500217">
    <property type="entry name" value="AlgI"/>
    <property type="match status" value="1"/>
</dbReference>
<dbReference type="GO" id="GO:0016746">
    <property type="term" value="F:acyltransferase activity"/>
    <property type="evidence" value="ECO:0007669"/>
    <property type="project" value="UniProtKB-KW"/>
</dbReference>
<evidence type="ECO:0000256" key="9">
    <source>
        <dbReference type="PIRNR" id="PIRNR016636"/>
    </source>
</evidence>
<organism evidence="11 12">
    <name type="scientific">Desulfoluna butyratoxydans</name>
    <dbReference type="NCBI Taxonomy" id="231438"/>
    <lineage>
        <taxon>Bacteria</taxon>
        <taxon>Pseudomonadati</taxon>
        <taxon>Thermodesulfobacteriota</taxon>
        <taxon>Desulfobacteria</taxon>
        <taxon>Desulfobacterales</taxon>
        <taxon>Desulfolunaceae</taxon>
        <taxon>Desulfoluna</taxon>
    </lineage>
</organism>
<dbReference type="PANTHER" id="PTHR13285:SF23">
    <property type="entry name" value="TEICHOIC ACID D-ALANYLTRANSFERASE"/>
    <property type="match status" value="1"/>
</dbReference>
<gene>
    <name evidence="11" type="ORF">MSL71_37570</name>
</gene>
<feature type="transmembrane region" description="Helical" evidence="10">
    <location>
        <begin position="288"/>
        <end position="304"/>
    </location>
</feature>
<evidence type="ECO:0000256" key="10">
    <source>
        <dbReference type="SAM" id="Phobius"/>
    </source>
</evidence>
<keyword evidence="4 9" id="KW-0808">Transferase</keyword>
<feature type="transmembrane region" description="Helical" evidence="10">
    <location>
        <begin position="251"/>
        <end position="268"/>
    </location>
</feature>
<feature type="transmembrane region" description="Helical" evidence="10">
    <location>
        <begin position="6"/>
        <end position="23"/>
    </location>
</feature>
<dbReference type="AlphaFoldDB" id="A0A4U8YQV6"/>
<feature type="transmembrane region" description="Helical" evidence="10">
    <location>
        <begin position="80"/>
        <end position="96"/>
    </location>
</feature>
<proteinExistence type="inferred from homology"/>
<dbReference type="InterPro" id="IPR028362">
    <property type="entry name" value="AlgI"/>
</dbReference>
<feature type="transmembrane region" description="Helical" evidence="10">
    <location>
        <begin position="117"/>
        <end position="135"/>
    </location>
</feature>
<keyword evidence="6 10" id="KW-1133">Transmembrane helix</keyword>
<keyword evidence="3 9" id="KW-1003">Cell membrane</keyword>
<sequence>MLFYAPEFIFLFLPVALTGYFLLGRKSAGYARGWLLASSLVFYALGTSANLVLLLISIGANFYLARTFAEERVGSKVKKGLLWSGIVLNLGVLVYYKCQGLLFVEIPSGSQNAFMDILIPLGLSFFTLQQIAFLVDTYKGKIKETRLFRYALFVSFFPQLIAGPIVRYQELVPQLKRKETFRFHVEHLAVGSFVFTLGVLKKVLIADSLAPMVGSIFHAAAQGQEVSMAAAWLGSVGFYLQLYFDFSAYSDMALGIARMFGLVLPVNFDSPYRSRNLPQLFLRWHISLYRFLADYLMLPMMAAMKKMPLGSPVARTRWSVCTATLLTFSLSGLWHGASWNFLLWGVLNGVMMVLFFLHGSFFPKKKAAKTHKYWGTAATAFFCLFVSVVFRCQSLDQAKVLFKAMAGCGLVSLPRALEPALGWLSVFGIKFHGVFDGIVLAQSKWVFSGTLIMALGIAFACPNVYALSTRIGSGIPPQTHDESSWSRWYREPSAAVLVGMALGLALMISQVVDPGGCGSGDFIYFHF</sequence>
<dbReference type="InterPro" id="IPR024194">
    <property type="entry name" value="Ac/AlaTfrase_AlgI/DltB"/>
</dbReference>
<evidence type="ECO:0000313" key="11">
    <source>
        <dbReference type="EMBL" id="VFQ46094.1"/>
    </source>
</evidence>
<feature type="transmembrane region" description="Helical" evidence="10">
    <location>
        <begin position="341"/>
        <end position="361"/>
    </location>
</feature>
<feature type="transmembrane region" description="Helical" evidence="10">
    <location>
        <begin position="445"/>
        <end position="467"/>
    </location>
</feature>
<keyword evidence="12" id="KW-1185">Reference proteome</keyword>
<dbReference type="Pfam" id="PF03062">
    <property type="entry name" value="MBOAT"/>
    <property type="match status" value="1"/>
</dbReference>
<dbReference type="InterPro" id="IPR004299">
    <property type="entry name" value="MBOAT_fam"/>
</dbReference>
<evidence type="ECO:0000256" key="4">
    <source>
        <dbReference type="ARBA" id="ARBA00022679"/>
    </source>
</evidence>
<dbReference type="InterPro" id="IPR051085">
    <property type="entry name" value="MB_O-acyltransferase"/>
</dbReference>
<protein>
    <submittedName>
        <fullName evidence="11">Membrane bound o-acyl transferase mboat</fullName>
    </submittedName>
</protein>
<comment type="similarity">
    <text evidence="2 9">Belongs to the membrane-bound acyltransferase family.</text>
</comment>